<keyword evidence="3" id="KW-0539">Nucleus</keyword>
<feature type="coiled-coil region" evidence="4">
    <location>
        <begin position="33"/>
        <end position="60"/>
    </location>
</feature>
<evidence type="ECO:0000256" key="4">
    <source>
        <dbReference type="SAM" id="Coils"/>
    </source>
</evidence>
<dbReference type="PANTHER" id="PTHR15107">
    <property type="entry name" value="RETINOBLASTOMA BINDING PROTEIN 8"/>
    <property type="match status" value="1"/>
</dbReference>
<dbReference type="InterPro" id="IPR013882">
    <property type="entry name" value="Ctp1_C"/>
</dbReference>
<evidence type="ECO:0000256" key="5">
    <source>
        <dbReference type="SAM" id="MobiDB-lite"/>
    </source>
</evidence>
<sequence>MASTSLGGSLPEDGEEILLQLQDQLQDLVRTHCNLYLNEIHLLKVRVKELEEEKGALVAKLHKWKKGLGEWVERTLRRYGGKINPSDLPDLNEGSPQSSSSQYQNSSHSAIPESLPDSGSLTRKPPSSQESDETMIGSTGIHHDYDVGLAGLSYEENLGDMRVNCGNRNMGRGTRGRGDGKVAGEVERRAADNAVCEEVGVGVGALGVVSARRVPPANPYTTSSRPPSNFNSNPYAKTGGTKFKEVVRGKEARRRMHGQNCEECRIFFEAVAKDSNGVFDADVMVQSCSRHKTSWKNATQTPPDFWEMDFIDERENEEKEGNRFRKAGEGVVLETPVKQHPFSKRKSRDSSSEKKRKQRKTHRVESKRMQFTADSQEEH</sequence>
<dbReference type="GO" id="GO:0003684">
    <property type="term" value="F:damaged DNA binding"/>
    <property type="evidence" value="ECO:0007669"/>
    <property type="project" value="TreeGrafter"/>
</dbReference>
<accession>A0A9W7G6Z9</accession>
<evidence type="ECO:0000256" key="3">
    <source>
        <dbReference type="ARBA" id="ARBA00023242"/>
    </source>
</evidence>
<dbReference type="InterPro" id="IPR033316">
    <property type="entry name" value="RBBP8-like"/>
</dbReference>
<dbReference type="EMBL" id="BRYA01000040">
    <property type="protein sequence ID" value="GMI34305.1"/>
    <property type="molecule type" value="Genomic_DNA"/>
</dbReference>
<dbReference type="PANTHER" id="PTHR15107:SF0">
    <property type="entry name" value="DNA ENDONUCLEASE ACTIVATOR CTP1 C-TERMINAL DOMAIN-CONTAINING PROTEIN"/>
    <property type="match status" value="1"/>
</dbReference>
<comment type="caution">
    <text evidence="7">The sequence shown here is derived from an EMBL/GenBank/DDBJ whole genome shotgun (WGS) entry which is preliminary data.</text>
</comment>
<dbReference type="AlphaFoldDB" id="A0A9W7G6Z9"/>
<feature type="region of interest" description="Disordered" evidence="5">
    <location>
        <begin position="217"/>
        <end position="239"/>
    </location>
</feature>
<proteinExistence type="predicted"/>
<evidence type="ECO:0000256" key="2">
    <source>
        <dbReference type="ARBA" id="ARBA00022763"/>
    </source>
</evidence>
<name>A0A9W7G6Z9_9STRA</name>
<feature type="region of interest" description="Disordered" evidence="5">
    <location>
        <begin position="316"/>
        <end position="379"/>
    </location>
</feature>
<dbReference type="Pfam" id="PF08573">
    <property type="entry name" value="SAE2"/>
    <property type="match status" value="2"/>
</dbReference>
<feature type="compositionally biased region" description="Basic and acidic residues" evidence="5">
    <location>
        <begin position="316"/>
        <end position="328"/>
    </location>
</feature>
<feature type="region of interest" description="Disordered" evidence="5">
    <location>
        <begin position="82"/>
        <end position="140"/>
    </location>
</feature>
<keyword evidence="2" id="KW-0227">DNA damage</keyword>
<gene>
    <name evidence="7" type="ORF">TrCOL_g13850</name>
</gene>
<dbReference type="Proteomes" id="UP001165065">
    <property type="component" value="Unassembled WGS sequence"/>
</dbReference>
<feature type="compositionally biased region" description="Polar residues" evidence="5">
    <location>
        <begin position="117"/>
        <end position="129"/>
    </location>
</feature>
<keyword evidence="8" id="KW-1185">Reference proteome</keyword>
<feature type="compositionally biased region" description="Low complexity" evidence="5">
    <location>
        <begin position="223"/>
        <end position="234"/>
    </location>
</feature>
<evidence type="ECO:0000256" key="1">
    <source>
        <dbReference type="ARBA" id="ARBA00004123"/>
    </source>
</evidence>
<evidence type="ECO:0000313" key="8">
    <source>
        <dbReference type="Proteomes" id="UP001165065"/>
    </source>
</evidence>
<reference evidence="8" key="1">
    <citation type="journal article" date="2023" name="Commun. Biol.">
        <title>Genome analysis of Parmales, the sister group of diatoms, reveals the evolutionary specialization of diatoms from phago-mixotrophs to photoautotrophs.</title>
        <authorList>
            <person name="Ban H."/>
            <person name="Sato S."/>
            <person name="Yoshikawa S."/>
            <person name="Yamada K."/>
            <person name="Nakamura Y."/>
            <person name="Ichinomiya M."/>
            <person name="Sato N."/>
            <person name="Blanc-Mathieu R."/>
            <person name="Endo H."/>
            <person name="Kuwata A."/>
            <person name="Ogata H."/>
        </authorList>
    </citation>
    <scope>NUCLEOTIDE SEQUENCE [LARGE SCALE GENOMIC DNA]</scope>
</reference>
<feature type="domain" description="DNA endonuclease activator Ctp1 C-terminal" evidence="6">
    <location>
        <begin position="242"/>
        <end position="273"/>
    </location>
</feature>
<dbReference type="GO" id="GO:0005634">
    <property type="term" value="C:nucleus"/>
    <property type="evidence" value="ECO:0007669"/>
    <property type="project" value="UniProtKB-SubCell"/>
</dbReference>
<keyword evidence="4" id="KW-0175">Coiled coil</keyword>
<evidence type="ECO:0000313" key="7">
    <source>
        <dbReference type="EMBL" id="GMI34305.1"/>
    </source>
</evidence>
<feature type="compositionally biased region" description="Low complexity" evidence="5">
    <location>
        <begin position="95"/>
        <end position="109"/>
    </location>
</feature>
<comment type="subcellular location">
    <subcellularLocation>
        <location evidence="1">Nucleus</location>
    </subcellularLocation>
</comment>
<feature type="domain" description="DNA endonuclease activator Ctp1 C-terminal" evidence="6">
    <location>
        <begin position="283"/>
        <end position="310"/>
    </location>
</feature>
<evidence type="ECO:0000259" key="6">
    <source>
        <dbReference type="Pfam" id="PF08573"/>
    </source>
</evidence>
<protein>
    <recommendedName>
        <fullName evidence="6">DNA endonuclease activator Ctp1 C-terminal domain-containing protein</fullName>
    </recommendedName>
</protein>
<dbReference type="OrthoDB" id="79762at2759"/>
<dbReference type="GO" id="GO:0010792">
    <property type="term" value="P:DNA double-strand break processing involved in repair via single-strand annealing"/>
    <property type="evidence" value="ECO:0007669"/>
    <property type="project" value="TreeGrafter"/>
</dbReference>
<organism evidence="7 8">
    <name type="scientific">Triparma columacea</name>
    <dbReference type="NCBI Taxonomy" id="722753"/>
    <lineage>
        <taxon>Eukaryota</taxon>
        <taxon>Sar</taxon>
        <taxon>Stramenopiles</taxon>
        <taxon>Ochrophyta</taxon>
        <taxon>Bolidophyceae</taxon>
        <taxon>Parmales</taxon>
        <taxon>Triparmaceae</taxon>
        <taxon>Triparma</taxon>
    </lineage>
</organism>